<reference evidence="5" key="1">
    <citation type="journal article" date="2022" name="bioRxiv">
        <title>Genomics of Preaxostyla Flagellates Illuminates Evolutionary Transitions and the Path Towards Mitochondrial Loss.</title>
        <authorList>
            <person name="Novak L.V.F."/>
            <person name="Treitli S.C."/>
            <person name="Pyrih J."/>
            <person name="Halakuc P."/>
            <person name="Pipaliya S.V."/>
            <person name="Vacek V."/>
            <person name="Brzon O."/>
            <person name="Soukal P."/>
            <person name="Eme L."/>
            <person name="Dacks J.B."/>
            <person name="Karnkowska A."/>
            <person name="Elias M."/>
            <person name="Hampl V."/>
        </authorList>
    </citation>
    <scope>NUCLEOTIDE SEQUENCE</scope>
    <source>
        <strain evidence="5">RCP-MX</strain>
    </source>
</reference>
<keyword evidence="6" id="KW-1185">Reference proteome</keyword>
<keyword evidence="3 4" id="KW-0648">Protein biosynthesis</keyword>
<dbReference type="Proteomes" id="UP001141327">
    <property type="component" value="Unassembled WGS sequence"/>
</dbReference>
<keyword evidence="1 4" id="KW-0963">Cytoplasm</keyword>
<dbReference type="PANTHER" id="PTHR13242">
    <property type="entry name" value="EUKARYOTIC TRANSLATION INITIATION FACTOR 3"/>
    <property type="match status" value="1"/>
</dbReference>
<evidence type="ECO:0000256" key="3">
    <source>
        <dbReference type="ARBA" id="ARBA00022917"/>
    </source>
</evidence>
<name>A0ABQ8UFM6_9EUKA</name>
<accession>A0ABQ8UFM6</accession>
<organism evidence="5 6">
    <name type="scientific">Paratrimastix pyriformis</name>
    <dbReference type="NCBI Taxonomy" id="342808"/>
    <lineage>
        <taxon>Eukaryota</taxon>
        <taxon>Metamonada</taxon>
        <taxon>Preaxostyla</taxon>
        <taxon>Paratrimastigidae</taxon>
        <taxon>Paratrimastix</taxon>
    </lineage>
</organism>
<protein>
    <recommendedName>
        <fullName evidence="4">Eukaryotic translation initiation factor 3 subunit L</fullName>
        <shortName evidence="4">eIF3l</shortName>
    </recommendedName>
</protein>
<evidence type="ECO:0000256" key="2">
    <source>
        <dbReference type="ARBA" id="ARBA00022540"/>
    </source>
</evidence>
<dbReference type="Pfam" id="PF10255">
    <property type="entry name" value="Paf67"/>
    <property type="match status" value="1"/>
</dbReference>
<evidence type="ECO:0000256" key="1">
    <source>
        <dbReference type="ARBA" id="ARBA00022490"/>
    </source>
</evidence>
<dbReference type="InterPro" id="IPR019382">
    <property type="entry name" value="eIF3l"/>
</dbReference>
<gene>
    <name evidence="5" type="ORF">PAPYR_6321</name>
</gene>
<dbReference type="EMBL" id="JAPMOS010000035">
    <property type="protein sequence ID" value="KAJ4458054.1"/>
    <property type="molecule type" value="Genomic_DNA"/>
</dbReference>
<comment type="subunit">
    <text evidence="4">Component of the eukaryotic translation initiation factor 3 (eIF-3) complex.</text>
</comment>
<dbReference type="PANTHER" id="PTHR13242:SF0">
    <property type="entry name" value="EUKARYOTIC TRANSLATION INITIATION FACTOR 3 SUBUNIT L"/>
    <property type="match status" value="1"/>
</dbReference>
<proteinExistence type="inferred from homology"/>
<comment type="caution">
    <text evidence="5">The sequence shown here is derived from an EMBL/GenBank/DDBJ whole genome shotgun (WGS) entry which is preliminary data.</text>
</comment>
<keyword evidence="2 4" id="KW-0396">Initiation factor</keyword>
<evidence type="ECO:0000313" key="5">
    <source>
        <dbReference type="EMBL" id="KAJ4458054.1"/>
    </source>
</evidence>
<evidence type="ECO:0000256" key="4">
    <source>
        <dbReference type="HAMAP-Rule" id="MF_03011"/>
    </source>
</evidence>
<dbReference type="GO" id="GO:0003743">
    <property type="term" value="F:translation initiation factor activity"/>
    <property type="evidence" value="ECO:0007669"/>
    <property type="project" value="UniProtKB-KW"/>
</dbReference>
<dbReference type="HAMAP" id="MF_03011">
    <property type="entry name" value="eIF3l"/>
    <property type="match status" value="1"/>
</dbReference>
<comment type="function">
    <text evidence="4">Component of the eukaryotic translation initiation factor 3 (eIF-3) complex, which is involved in protein synthesis of a specialized repertoire of mRNAs and, together with other initiation factors, stimulates binding of mRNA and methionyl-tRNAi to the 40S ribosome. The eIF-3 complex specifically targets and initiates translation of a subset of mRNAs involved in cell proliferation.</text>
</comment>
<evidence type="ECO:0000313" key="6">
    <source>
        <dbReference type="Proteomes" id="UP001141327"/>
    </source>
</evidence>
<comment type="similarity">
    <text evidence="4">Belongs to the eIF-3 subunit L family.</text>
</comment>
<comment type="subcellular location">
    <subcellularLocation>
        <location evidence="4">Cytoplasm</location>
    </subcellularLocation>
</comment>
<sequence length="535" mass="62117">MDAKEEILDDPQDDVVDPSESQKVVSEFMVALARAIRDQDMTTLDSLYEVRFNAITDRYFKAQVWPAFDFVAPLVSNDDLLMTLYRELYYRHIYAKLTPTIHDRIASWENYQHLFQVIIDTPLPLVLPIHWLWDMIDEFIYQFQTFHQYRPKLKQRTEEEICLLKAHPQLWDLPIVLDILQRLMQRSNIVVMLRDQGEKSLLPSPGKVANADLLRRQLGYFAIIELVRVQCLLGDYTTALTTLSSINIQAKGLYLRVPACHSAVCYYMGFSFMMLRRYLDAIRTFQGILRTRLYHTRSYQYDTLVKKNEQMYALLALCLALYPQRIDENLQAVLRERLADKISRLQRGDESAFEEMFGFACPKFINPAQPNYDDLQANTTLDAHKLQAKSFMKEIKEQLQLAAVRSYLKLYTSIAVPKLARFLDVDEPKCREMLAMLKDKSKMLVYDPAVHSSITEGHPVLLWDIDFTVDGDTVKVEPPRAPRGQHEYFLRQVRKLQTLQANVSRLDGSPAYITPGDYTLTPAGRNAFFSLLPNE</sequence>